<dbReference type="AlphaFoldDB" id="A0A0V1BJ24"/>
<keyword evidence="2" id="KW-1185">Reference proteome</keyword>
<evidence type="ECO:0000313" key="1">
    <source>
        <dbReference type="EMBL" id="KRY36696.1"/>
    </source>
</evidence>
<gene>
    <name evidence="1" type="ORF">T01_6533</name>
</gene>
<dbReference type="OrthoDB" id="10332419at2759"/>
<accession>A0A0V1BJ24</accession>
<organism evidence="1 2">
    <name type="scientific">Trichinella spiralis</name>
    <name type="common">Trichina worm</name>
    <dbReference type="NCBI Taxonomy" id="6334"/>
    <lineage>
        <taxon>Eukaryota</taxon>
        <taxon>Metazoa</taxon>
        <taxon>Ecdysozoa</taxon>
        <taxon>Nematoda</taxon>
        <taxon>Enoplea</taxon>
        <taxon>Dorylaimia</taxon>
        <taxon>Trichinellida</taxon>
        <taxon>Trichinellidae</taxon>
        <taxon>Trichinella</taxon>
    </lineage>
</organism>
<dbReference type="Proteomes" id="UP000054776">
    <property type="component" value="Unassembled WGS sequence"/>
</dbReference>
<sequence length="251" mass="28447">MTNQQVQGTGSQAGERDTHVSAQIMMCDGVSRICVYTRKSSQMFCVVLRKKGDGAQIRRVYQLGALQQWASWYCSTHSDAAEMDDTKLYPWSRANAVYSSREVGTSSLLKFTRFLPLLVGSVIISGIIPKWEATESLWAPLTLVEAPLSIVDYDRFLRRQWIAWAGVQQTNSGVDETGVPKYQTDVGRHLLQQHFPEEETRFMPIQHGQHLTDYLGRCAVTQPVYIKWMVKEVGDSARSALIRPSSTWLDR</sequence>
<protein>
    <submittedName>
        <fullName evidence="1">Uncharacterized protein</fullName>
    </submittedName>
</protein>
<proteinExistence type="predicted"/>
<comment type="caution">
    <text evidence="1">The sequence shown here is derived from an EMBL/GenBank/DDBJ whole genome shotgun (WGS) entry which is preliminary data.</text>
</comment>
<dbReference type="EMBL" id="JYDH01000040">
    <property type="protein sequence ID" value="KRY36696.1"/>
    <property type="molecule type" value="Genomic_DNA"/>
</dbReference>
<evidence type="ECO:0000313" key="2">
    <source>
        <dbReference type="Proteomes" id="UP000054776"/>
    </source>
</evidence>
<name>A0A0V1BJ24_TRISP</name>
<reference evidence="1 2" key="1">
    <citation type="submission" date="2015-01" db="EMBL/GenBank/DDBJ databases">
        <title>Evolution of Trichinella species and genotypes.</title>
        <authorList>
            <person name="Korhonen P.K."/>
            <person name="Edoardo P."/>
            <person name="Giuseppe L.R."/>
            <person name="Gasser R.B."/>
        </authorList>
    </citation>
    <scope>NUCLEOTIDE SEQUENCE [LARGE SCALE GENOMIC DNA]</scope>
    <source>
        <strain evidence="1">ISS3</strain>
    </source>
</reference>
<dbReference type="InParanoid" id="A0A0V1BJ24"/>